<keyword evidence="1" id="KW-0732">Signal</keyword>
<organism evidence="3 4">
    <name type="scientific">Phanerochaete carnosa (strain HHB-10118-sp)</name>
    <name type="common">White-rot fungus</name>
    <name type="synonym">Peniophora carnosa</name>
    <dbReference type="NCBI Taxonomy" id="650164"/>
    <lineage>
        <taxon>Eukaryota</taxon>
        <taxon>Fungi</taxon>
        <taxon>Dikarya</taxon>
        <taxon>Basidiomycota</taxon>
        <taxon>Agaricomycotina</taxon>
        <taxon>Agaricomycetes</taxon>
        <taxon>Polyporales</taxon>
        <taxon>Phanerochaetaceae</taxon>
        <taxon>Phanerochaete</taxon>
    </lineage>
</organism>
<dbReference type="Gene3D" id="3.40.350.10">
    <property type="entry name" value="Creatinase/prolidase N-terminal domain"/>
    <property type="match status" value="1"/>
</dbReference>
<gene>
    <name evidence="3" type="ORF">PHACADRAFT_256125</name>
</gene>
<dbReference type="InParanoid" id="K5W8G7"/>
<protein>
    <recommendedName>
        <fullName evidence="2">Peptidase M24 domain-containing protein</fullName>
    </recommendedName>
</protein>
<feature type="non-terminal residue" evidence="3">
    <location>
        <position position="1"/>
    </location>
</feature>
<dbReference type="KEGG" id="pco:PHACADRAFT_256125"/>
<evidence type="ECO:0000313" key="3">
    <source>
        <dbReference type="EMBL" id="EKM55475.1"/>
    </source>
</evidence>
<feature type="domain" description="Peptidase M24" evidence="2">
    <location>
        <begin position="201"/>
        <end position="403"/>
    </location>
</feature>
<dbReference type="InterPro" id="IPR029149">
    <property type="entry name" value="Creatin/AminoP/Spt16_N"/>
</dbReference>
<dbReference type="InterPro" id="IPR036005">
    <property type="entry name" value="Creatinase/aminopeptidase-like"/>
</dbReference>
<dbReference type="SUPFAM" id="SSF55920">
    <property type="entry name" value="Creatinase/aminopeptidase"/>
    <property type="match status" value="1"/>
</dbReference>
<keyword evidence="4" id="KW-1185">Reference proteome</keyword>
<evidence type="ECO:0000259" key="2">
    <source>
        <dbReference type="Pfam" id="PF00557"/>
    </source>
</evidence>
<reference evidence="3 4" key="1">
    <citation type="journal article" date="2012" name="BMC Genomics">
        <title>Comparative genomics of the white-rot fungi, Phanerochaete carnosa and P. chrysosporium, to elucidate the genetic basis of the distinct wood types they colonize.</title>
        <authorList>
            <person name="Suzuki H."/>
            <person name="MacDonald J."/>
            <person name="Syed K."/>
            <person name="Salamov A."/>
            <person name="Hori C."/>
            <person name="Aerts A."/>
            <person name="Henrissat B."/>
            <person name="Wiebenga A."/>
            <person name="vanKuyk P.A."/>
            <person name="Barry K."/>
            <person name="Lindquist E."/>
            <person name="LaButti K."/>
            <person name="Lapidus A."/>
            <person name="Lucas S."/>
            <person name="Coutinho P."/>
            <person name="Gong Y."/>
            <person name="Samejima M."/>
            <person name="Mahadevan R."/>
            <person name="Abou-Zaid M."/>
            <person name="de Vries R.P."/>
            <person name="Igarashi K."/>
            <person name="Yadav J.S."/>
            <person name="Grigoriev I.V."/>
            <person name="Master E.R."/>
        </authorList>
    </citation>
    <scope>NUCLEOTIDE SEQUENCE [LARGE SCALE GENOMIC DNA]</scope>
    <source>
        <strain evidence="3 4">HHB-10118-sp</strain>
    </source>
</reference>
<dbReference type="EMBL" id="JH930472">
    <property type="protein sequence ID" value="EKM55475.1"/>
    <property type="molecule type" value="Genomic_DNA"/>
</dbReference>
<dbReference type="AlphaFoldDB" id="K5W8G7"/>
<dbReference type="Gene3D" id="3.90.230.10">
    <property type="entry name" value="Creatinase/methionine aminopeptidase superfamily"/>
    <property type="match status" value="1"/>
</dbReference>
<dbReference type="Proteomes" id="UP000008370">
    <property type="component" value="Unassembled WGS sequence"/>
</dbReference>
<dbReference type="InterPro" id="IPR050659">
    <property type="entry name" value="Peptidase_M24B"/>
</dbReference>
<evidence type="ECO:0000313" key="4">
    <source>
        <dbReference type="Proteomes" id="UP000008370"/>
    </source>
</evidence>
<name>K5W8G7_PHACS</name>
<dbReference type="PANTHER" id="PTHR46112:SF2">
    <property type="entry name" value="XAA-PRO AMINOPEPTIDASE P-RELATED"/>
    <property type="match status" value="1"/>
</dbReference>
<accession>K5W8G7</accession>
<proteinExistence type="predicted"/>
<dbReference type="InterPro" id="IPR000994">
    <property type="entry name" value="Pept_M24"/>
</dbReference>
<sequence>MAFLTTALYLLLFRPSSLLRAPPDFSRLADHCAGVQPIPSASYVERQDALAHTLHALGAAAYIAEPGASAGYFANLSGTEWHLSERPLLLLVTPAVDQDRVAASLSVLTPSFEATRARLLRIPSDDDIEYPEWAEDMDPYEVAVSSIPSLRSGGTIFVDGATRQFIVEGLQRAVGHGTKVVGAPTEVRRLRERKSKEEIEILKCVNEATVLAIRAARDEMYIGIRESATRKLIESALAAAGLSNGGGIVLFGPNAALPHGGGTDRRLRKTDLILTDIGASLHGYVSDVTRTFALEDSEIPMDNLDIWDLVWTAQAMAIAAAHNGTVTADVDRAARLTIVEGGYGEYFTHRLGHGIGLEGHESPYLRGGSEDIILTGHTFSDEPGIYIEGELGIRLEDCFYIEEDGSPVFLTAGVGGPAGSAWEP</sequence>
<dbReference type="STRING" id="650164.K5W8G7"/>
<dbReference type="PANTHER" id="PTHR46112">
    <property type="entry name" value="AMINOPEPTIDASE"/>
    <property type="match status" value="1"/>
</dbReference>
<dbReference type="HOGENOM" id="CLU_017266_2_1_1"/>
<feature type="chain" id="PRO_5003885423" description="Peptidase M24 domain-containing protein" evidence="1">
    <location>
        <begin position="20"/>
        <end position="424"/>
    </location>
</feature>
<dbReference type="Pfam" id="PF00557">
    <property type="entry name" value="Peptidase_M24"/>
    <property type="match status" value="1"/>
</dbReference>
<dbReference type="RefSeq" id="XP_007395799.1">
    <property type="nucleotide sequence ID" value="XM_007395737.1"/>
</dbReference>
<dbReference type="OrthoDB" id="9995434at2759"/>
<dbReference type="GeneID" id="18916492"/>
<feature type="signal peptide" evidence="1">
    <location>
        <begin position="1"/>
        <end position="19"/>
    </location>
</feature>
<evidence type="ECO:0000256" key="1">
    <source>
        <dbReference type="SAM" id="SignalP"/>
    </source>
</evidence>